<accession>A0A848AY98</accession>
<proteinExistence type="predicted"/>
<reference evidence="2 3" key="1">
    <citation type="submission" date="2020-04" db="EMBL/GenBank/DDBJ databases">
        <authorList>
            <person name="Hitch T.C.A."/>
            <person name="Wylensek D."/>
            <person name="Clavel T."/>
        </authorList>
    </citation>
    <scope>NUCLEOTIDE SEQUENCE [LARGE SCALE GENOMIC DNA]</scope>
    <source>
        <strain evidence="2 3">COR2-253-APC-1A</strain>
    </source>
</reference>
<gene>
    <name evidence="2" type="ORF">HF882_14835</name>
</gene>
<evidence type="ECO:0000313" key="3">
    <source>
        <dbReference type="Proteomes" id="UP000576225"/>
    </source>
</evidence>
<name>A0A848AY98_9BACT</name>
<evidence type="ECO:0000313" key="2">
    <source>
        <dbReference type="EMBL" id="NMD87861.1"/>
    </source>
</evidence>
<dbReference type="Proteomes" id="UP000576225">
    <property type="component" value="Unassembled WGS sequence"/>
</dbReference>
<organism evidence="2 3">
    <name type="scientific">Victivallis vadensis</name>
    <dbReference type="NCBI Taxonomy" id="172901"/>
    <lineage>
        <taxon>Bacteria</taxon>
        <taxon>Pseudomonadati</taxon>
        <taxon>Lentisphaerota</taxon>
        <taxon>Lentisphaeria</taxon>
        <taxon>Victivallales</taxon>
        <taxon>Victivallaceae</taxon>
        <taxon>Victivallis</taxon>
    </lineage>
</organism>
<dbReference type="RefSeq" id="WP_168963159.1">
    <property type="nucleotide sequence ID" value="NZ_JABAEW010000031.1"/>
</dbReference>
<dbReference type="EMBL" id="JABAEW010000031">
    <property type="protein sequence ID" value="NMD87861.1"/>
    <property type="molecule type" value="Genomic_DNA"/>
</dbReference>
<sequence length="66" mass="7292">MHPIRVEGNSGRSGREENFGGLNPERGRLISDISRRRGLRAVFAGNRPGFLFCGEGADCNCEQKNE</sequence>
<evidence type="ECO:0000256" key="1">
    <source>
        <dbReference type="SAM" id="MobiDB-lite"/>
    </source>
</evidence>
<comment type="caution">
    <text evidence="2">The sequence shown here is derived from an EMBL/GenBank/DDBJ whole genome shotgun (WGS) entry which is preliminary data.</text>
</comment>
<feature type="region of interest" description="Disordered" evidence="1">
    <location>
        <begin position="1"/>
        <end position="26"/>
    </location>
</feature>
<protein>
    <submittedName>
        <fullName evidence="2">Uncharacterized protein</fullName>
    </submittedName>
</protein>
<dbReference type="AlphaFoldDB" id="A0A848AY98"/>